<name>A0A7K0IE03_9ACTN</name>
<evidence type="ECO:0000313" key="1">
    <source>
        <dbReference type="EMBL" id="MSA96309.1"/>
    </source>
</evidence>
<dbReference type="EMBL" id="WKZA01000134">
    <property type="protein sequence ID" value="MSA96309.1"/>
    <property type="molecule type" value="Genomic_DNA"/>
</dbReference>
<dbReference type="AlphaFoldDB" id="A0A7K0IE03"/>
<protein>
    <submittedName>
        <fullName evidence="1">Uncharacterized protein</fullName>
    </submittedName>
</protein>
<proteinExistence type="predicted"/>
<comment type="caution">
    <text evidence="1">The sequence shown here is derived from an EMBL/GenBank/DDBJ whole genome shotgun (WGS) entry which is preliminary data.</text>
</comment>
<accession>A0A7K0IE03</accession>
<evidence type="ECO:0000313" key="2">
    <source>
        <dbReference type="Proteomes" id="UP000462865"/>
    </source>
</evidence>
<dbReference type="Proteomes" id="UP000462865">
    <property type="component" value="Unassembled WGS sequence"/>
</dbReference>
<organism evidence="1 2">
    <name type="scientific">Gordonibacter urolithinfaciens</name>
    <dbReference type="NCBI Taxonomy" id="1335613"/>
    <lineage>
        <taxon>Bacteria</taxon>
        <taxon>Bacillati</taxon>
        <taxon>Actinomycetota</taxon>
        <taxon>Coriobacteriia</taxon>
        <taxon>Eggerthellales</taxon>
        <taxon>Eggerthellaceae</taxon>
        <taxon>Gordonibacter</taxon>
    </lineage>
</organism>
<gene>
    <name evidence="1" type="ORF">GKG38_14855</name>
</gene>
<reference evidence="1 2" key="1">
    <citation type="journal article" date="2019" name="Nat. Med.">
        <title>A library of human gut bacterial isolates paired with longitudinal multiomics data enables mechanistic microbiome research.</title>
        <authorList>
            <person name="Poyet M."/>
            <person name="Groussin M."/>
            <person name="Gibbons S.M."/>
            <person name="Avila-Pacheco J."/>
            <person name="Jiang X."/>
            <person name="Kearney S.M."/>
            <person name="Perrotta A.R."/>
            <person name="Berdy B."/>
            <person name="Zhao S."/>
            <person name="Lieberman T.D."/>
            <person name="Swanson P.K."/>
            <person name="Smith M."/>
            <person name="Roesemann S."/>
            <person name="Alexander J.E."/>
            <person name="Rich S.A."/>
            <person name="Livny J."/>
            <person name="Vlamakis H."/>
            <person name="Clish C."/>
            <person name="Bullock K."/>
            <person name="Deik A."/>
            <person name="Scott J."/>
            <person name="Pierce K.A."/>
            <person name="Xavier R.J."/>
            <person name="Alm E.J."/>
        </authorList>
    </citation>
    <scope>NUCLEOTIDE SEQUENCE [LARGE SCALE GENOMIC DNA]</scope>
    <source>
        <strain evidence="1 2">BIOML-A1</strain>
    </source>
</reference>
<sequence>MYLKNINSDQAFFAEEIYPILTSHEYGFEVKDGQINYSKMHISKAISSTKREKSKTLYQLNKQSGPKVDSDLYDCYYRPACQFVHIDAFTARCCFYEEDLYTEFDSSLVATICALATAVLVLEQLAKLSFISGRQARDLAHLASKCAHGICDCLMVLIVDPEQNEDEYGHLLERLKMVDGNSWAFDEKLN</sequence>